<protein>
    <submittedName>
        <fullName evidence="1">Uncharacterized protein</fullName>
    </submittedName>
</protein>
<sequence length="362" mass="42874">MDFVFDMDISQDDSYYNDMMKSAEEDQQNEHQLLLENGKILLDQFFSKVSYKSAFGVKNNNKFKSNYLDLELYFIIYGDKCDWYSLLELTSLCAAVELEEYKYEVQQTIPTNRNPSIQHNFINNEFELTITPVRKHIEYVWNIFEFVNKSYEIKTHACYRDIKNFISKEFESTYRFRRSQYDNNNDSVYDIKHCSYGYSVDDICDEYIKGIDVKYAREMSVSVTPSAKISTMEIDDHINRSYIYIHCKPNNNIDESEYVFRMSKETSSKKKKPTFKLEFEIDEHQNNKITFNNVYDMISEFLSVKMDDLKLGSRPAGPLDSFEFELPKYNYSYKCASINKDGASTQPQQEKIKYALIEEILL</sequence>
<reference evidence="1 2" key="1">
    <citation type="journal article" date="2015" name="J. Virol.">
        <title>The genome of the nucleopolyhedrosis-causing virus from Tipula oleracea sheds new light on the Nudiviridae family.</title>
        <authorList>
            <person name="Bezier A."/>
            <person name="Theze J."/>
            <person name="Gavory F."/>
            <person name="Gaillard J."/>
            <person name="Poulain J."/>
            <person name="Drezen J.M."/>
            <person name="Herniou E.A."/>
        </authorList>
    </citation>
    <scope>NUCLEOTIDE SEQUENCE [LARGE SCALE GENOMIC DNA]</scope>
    <source>
        <strain evidence="1">35</strain>
    </source>
</reference>
<evidence type="ECO:0000313" key="2">
    <source>
        <dbReference type="Proteomes" id="UP000201058"/>
    </source>
</evidence>
<dbReference type="EMBL" id="KM610234">
    <property type="protein sequence ID" value="AJD20158.1"/>
    <property type="molecule type" value="Genomic_DNA"/>
</dbReference>
<name>A0A0B4VGT7_9VIRU</name>
<dbReference type="Proteomes" id="UP000201058">
    <property type="component" value="Segment"/>
</dbReference>
<gene>
    <name evidence="1" type="ORF">TONV_098</name>
</gene>
<proteinExistence type="predicted"/>
<organism evidence="1 2">
    <name type="scientific">Tipula oleracea nudivirus</name>
    <dbReference type="NCBI Taxonomy" id="1546257"/>
    <lineage>
        <taxon>Viruses</taxon>
        <taxon>Viruses incertae sedis</taxon>
        <taxon>Naldaviricetes</taxon>
        <taxon>Lefavirales</taxon>
        <taxon>Nudiviridae</taxon>
        <taxon>Deltanudivirus</taxon>
        <taxon>Deltanudivirus tipoleraceae</taxon>
    </lineage>
</organism>
<dbReference type="KEGG" id="vg:22921812"/>
<dbReference type="RefSeq" id="YP_009116745.1">
    <property type="nucleotide sequence ID" value="NC_026242.1"/>
</dbReference>
<keyword evidence="2" id="KW-1185">Reference proteome</keyword>
<evidence type="ECO:0000313" key="1">
    <source>
        <dbReference type="EMBL" id="AJD20158.1"/>
    </source>
</evidence>
<accession>A0A0B4VGT7</accession>
<dbReference type="GeneID" id="22921812"/>